<dbReference type="AlphaFoldDB" id="A0A4Y9Z1X6"/>
<evidence type="ECO:0000313" key="1">
    <source>
        <dbReference type="EMBL" id="TFY68836.1"/>
    </source>
</evidence>
<dbReference type="EMBL" id="SEKV01000022">
    <property type="protein sequence ID" value="TFY68836.1"/>
    <property type="molecule type" value="Genomic_DNA"/>
</dbReference>
<organism evidence="1 2">
    <name type="scientific">Rhodofomes roseus</name>
    <dbReference type="NCBI Taxonomy" id="34475"/>
    <lineage>
        <taxon>Eukaryota</taxon>
        <taxon>Fungi</taxon>
        <taxon>Dikarya</taxon>
        <taxon>Basidiomycota</taxon>
        <taxon>Agaricomycotina</taxon>
        <taxon>Agaricomycetes</taxon>
        <taxon>Polyporales</taxon>
        <taxon>Rhodofomes</taxon>
    </lineage>
</organism>
<dbReference type="Proteomes" id="UP000298390">
    <property type="component" value="Unassembled WGS sequence"/>
</dbReference>
<evidence type="ECO:0000313" key="2">
    <source>
        <dbReference type="Proteomes" id="UP000298390"/>
    </source>
</evidence>
<accession>A0A4Y9Z1X6</accession>
<comment type="caution">
    <text evidence="1">The sequence shown here is derived from an EMBL/GenBank/DDBJ whole genome shotgun (WGS) entry which is preliminary data.</text>
</comment>
<sequence>MGVWNSYVDYDGLRGRDGFVRDTGVDALHWVALSELVECLCKGIIQYCVVKRMHPRMD</sequence>
<protein>
    <submittedName>
        <fullName evidence="1">Uncharacterized protein</fullName>
    </submittedName>
</protein>
<name>A0A4Y9Z1X6_9APHY</name>
<gene>
    <name evidence="1" type="ORF">EVJ58_g771</name>
</gene>
<proteinExistence type="predicted"/>
<reference evidence="1 2" key="1">
    <citation type="submission" date="2019-01" db="EMBL/GenBank/DDBJ databases">
        <title>Genome sequencing of the rare red list fungi Fomitopsis rosea.</title>
        <authorList>
            <person name="Buettner E."/>
            <person name="Kellner H."/>
        </authorList>
    </citation>
    <scope>NUCLEOTIDE SEQUENCE [LARGE SCALE GENOMIC DNA]</scope>
    <source>
        <strain evidence="1 2">DSM 105464</strain>
    </source>
</reference>